<gene>
    <name evidence="2" type="ORF">CBR_g81163</name>
</gene>
<dbReference type="Proteomes" id="UP000265515">
    <property type="component" value="Unassembled WGS sequence"/>
</dbReference>
<dbReference type="EMBL" id="BFEA01004639">
    <property type="protein sequence ID" value="GBG47562.1"/>
    <property type="molecule type" value="Genomic_DNA"/>
</dbReference>
<feature type="region of interest" description="Disordered" evidence="1">
    <location>
        <begin position="75"/>
        <end position="174"/>
    </location>
</feature>
<keyword evidence="3" id="KW-1185">Reference proteome</keyword>
<feature type="non-terminal residue" evidence="2">
    <location>
        <position position="1"/>
    </location>
</feature>
<accession>A0A388JLA9</accession>
<proteinExistence type="predicted"/>
<dbReference type="Gramene" id="GBG47562">
    <property type="protein sequence ID" value="GBG47562"/>
    <property type="gene ID" value="CBR_g81163"/>
</dbReference>
<name>A0A388JLA9_CHABU</name>
<reference evidence="2 3" key="1">
    <citation type="journal article" date="2018" name="Cell">
        <title>The Chara Genome: Secondary Complexity and Implications for Plant Terrestrialization.</title>
        <authorList>
            <person name="Nishiyama T."/>
            <person name="Sakayama H."/>
            <person name="Vries J.D."/>
            <person name="Buschmann H."/>
            <person name="Saint-Marcoux D."/>
            <person name="Ullrich K.K."/>
            <person name="Haas F.B."/>
            <person name="Vanderstraeten L."/>
            <person name="Becker D."/>
            <person name="Lang D."/>
            <person name="Vosolsobe S."/>
            <person name="Rombauts S."/>
            <person name="Wilhelmsson P.K.I."/>
            <person name="Janitza P."/>
            <person name="Kern R."/>
            <person name="Heyl A."/>
            <person name="Rumpler F."/>
            <person name="Villalobos L.I.A.C."/>
            <person name="Clay J.M."/>
            <person name="Skokan R."/>
            <person name="Toyoda A."/>
            <person name="Suzuki Y."/>
            <person name="Kagoshima H."/>
            <person name="Schijlen E."/>
            <person name="Tajeshwar N."/>
            <person name="Catarino B."/>
            <person name="Hetherington A.J."/>
            <person name="Saltykova A."/>
            <person name="Bonnot C."/>
            <person name="Breuninger H."/>
            <person name="Symeonidi A."/>
            <person name="Radhakrishnan G.V."/>
            <person name="Van Nieuwerburgh F."/>
            <person name="Deforce D."/>
            <person name="Chang C."/>
            <person name="Karol K.G."/>
            <person name="Hedrich R."/>
            <person name="Ulvskov P."/>
            <person name="Glockner G."/>
            <person name="Delwiche C.F."/>
            <person name="Petrasek J."/>
            <person name="Van de Peer Y."/>
            <person name="Friml J."/>
            <person name="Beilby M."/>
            <person name="Dolan L."/>
            <person name="Kohara Y."/>
            <person name="Sugano S."/>
            <person name="Fujiyama A."/>
            <person name="Delaux P.-M."/>
            <person name="Quint M."/>
            <person name="TheiBen G."/>
            <person name="Hagemann M."/>
            <person name="Harholt J."/>
            <person name="Dunand C."/>
            <person name="Zachgo S."/>
            <person name="Langdale J."/>
            <person name="Maumus F."/>
            <person name="Straeten D.V.D."/>
            <person name="Gould S.B."/>
            <person name="Rensing S.A."/>
        </authorList>
    </citation>
    <scope>NUCLEOTIDE SEQUENCE [LARGE SCALE GENOMIC DNA]</scope>
    <source>
        <strain evidence="2 3">S276</strain>
    </source>
</reference>
<protein>
    <submittedName>
        <fullName evidence="2">Uncharacterized protein</fullName>
    </submittedName>
</protein>
<evidence type="ECO:0000313" key="3">
    <source>
        <dbReference type="Proteomes" id="UP000265515"/>
    </source>
</evidence>
<comment type="caution">
    <text evidence="2">The sequence shown here is derived from an EMBL/GenBank/DDBJ whole genome shotgun (WGS) entry which is preliminary data.</text>
</comment>
<feature type="compositionally biased region" description="Basic and acidic residues" evidence="1">
    <location>
        <begin position="14"/>
        <end position="24"/>
    </location>
</feature>
<organism evidence="2 3">
    <name type="scientific">Chara braunii</name>
    <name type="common">Braun's stonewort</name>
    <dbReference type="NCBI Taxonomy" id="69332"/>
    <lineage>
        <taxon>Eukaryota</taxon>
        <taxon>Viridiplantae</taxon>
        <taxon>Streptophyta</taxon>
        <taxon>Charophyceae</taxon>
        <taxon>Charales</taxon>
        <taxon>Characeae</taxon>
        <taxon>Chara</taxon>
    </lineage>
</organism>
<sequence length="206" mass="22932">EHLELIEKWKTRDLEESAKKKTEDIGESSRSGVVKKSKGKSSSSSRDGEHNLKAWMASNFGVSLKRIAEKFGVIDNKTKDVDAQREKPVKKIAEFECRAKKGEGSSSEKRKRVMGANSPAAELQKRKSRSRSGGAKTRQPRIPMSSDDEEEDKKAQNAMIQGETIVPRGAAGDDGGVKLDDIMALLAYREEQRNPEREIQGAFREV</sequence>
<evidence type="ECO:0000256" key="1">
    <source>
        <dbReference type="SAM" id="MobiDB-lite"/>
    </source>
</evidence>
<feature type="region of interest" description="Disordered" evidence="1">
    <location>
        <begin position="14"/>
        <end position="52"/>
    </location>
</feature>
<evidence type="ECO:0000313" key="2">
    <source>
        <dbReference type="EMBL" id="GBG47562.1"/>
    </source>
</evidence>
<dbReference type="AlphaFoldDB" id="A0A388JLA9"/>
<feature type="compositionally biased region" description="Basic and acidic residues" evidence="1">
    <location>
        <begin position="76"/>
        <end position="108"/>
    </location>
</feature>